<feature type="region of interest" description="Disordered" evidence="1">
    <location>
        <begin position="1065"/>
        <end position="1101"/>
    </location>
</feature>
<evidence type="ECO:0000313" key="2">
    <source>
        <dbReference type="EMBL" id="ORX60136.1"/>
    </source>
</evidence>
<feature type="region of interest" description="Disordered" evidence="1">
    <location>
        <begin position="680"/>
        <end position="751"/>
    </location>
</feature>
<organism evidence="2 3">
    <name type="scientific">Piromyces finnis</name>
    <dbReference type="NCBI Taxonomy" id="1754191"/>
    <lineage>
        <taxon>Eukaryota</taxon>
        <taxon>Fungi</taxon>
        <taxon>Fungi incertae sedis</taxon>
        <taxon>Chytridiomycota</taxon>
        <taxon>Chytridiomycota incertae sedis</taxon>
        <taxon>Neocallimastigomycetes</taxon>
        <taxon>Neocallimastigales</taxon>
        <taxon>Neocallimastigaceae</taxon>
        <taxon>Piromyces</taxon>
    </lineage>
</organism>
<dbReference type="STRING" id="1754191.A0A1Y1VMI8"/>
<feature type="compositionally biased region" description="Basic residues" evidence="1">
    <location>
        <begin position="709"/>
        <end position="722"/>
    </location>
</feature>
<feature type="compositionally biased region" description="Polar residues" evidence="1">
    <location>
        <begin position="728"/>
        <end position="751"/>
    </location>
</feature>
<dbReference type="OrthoDB" id="2158687at2759"/>
<feature type="compositionally biased region" description="Low complexity" evidence="1">
    <location>
        <begin position="387"/>
        <end position="397"/>
    </location>
</feature>
<feature type="compositionally biased region" description="Basic and acidic residues" evidence="1">
    <location>
        <begin position="234"/>
        <end position="243"/>
    </location>
</feature>
<accession>A0A1Y1VMI8</accession>
<feature type="compositionally biased region" description="Low complexity" evidence="1">
    <location>
        <begin position="244"/>
        <end position="256"/>
    </location>
</feature>
<feature type="compositionally biased region" description="Basic and acidic residues" evidence="1">
    <location>
        <begin position="1068"/>
        <end position="1083"/>
    </location>
</feature>
<keyword evidence="3" id="KW-1185">Reference proteome</keyword>
<feature type="compositionally biased region" description="Basic and acidic residues" evidence="1">
    <location>
        <begin position="691"/>
        <end position="708"/>
    </location>
</feature>
<comment type="caution">
    <text evidence="2">The sequence shown here is derived from an EMBL/GenBank/DDBJ whole genome shotgun (WGS) entry which is preliminary data.</text>
</comment>
<feature type="compositionally biased region" description="Polar residues" evidence="1">
    <location>
        <begin position="398"/>
        <end position="410"/>
    </location>
</feature>
<protein>
    <submittedName>
        <fullName evidence="2">Uncharacterized protein</fullName>
    </submittedName>
</protein>
<name>A0A1Y1VMI8_9FUNG</name>
<reference evidence="2 3" key="2">
    <citation type="submission" date="2016-08" db="EMBL/GenBank/DDBJ databases">
        <title>Pervasive Adenine N6-methylation of Active Genes in Fungi.</title>
        <authorList>
            <consortium name="DOE Joint Genome Institute"/>
            <person name="Mondo S.J."/>
            <person name="Dannebaum R.O."/>
            <person name="Kuo R.C."/>
            <person name="Labutti K."/>
            <person name="Haridas S."/>
            <person name="Kuo A."/>
            <person name="Salamov A."/>
            <person name="Ahrendt S.R."/>
            <person name="Lipzen A."/>
            <person name="Sullivan W."/>
            <person name="Andreopoulos W.B."/>
            <person name="Clum A."/>
            <person name="Lindquist E."/>
            <person name="Daum C."/>
            <person name="Ramamoorthy G.K."/>
            <person name="Gryganskyi A."/>
            <person name="Culley D."/>
            <person name="Magnuson J.K."/>
            <person name="James T.Y."/>
            <person name="O'Malley M.A."/>
            <person name="Stajich J.E."/>
            <person name="Spatafora J.W."/>
            <person name="Visel A."/>
            <person name="Grigoriev I.V."/>
        </authorList>
    </citation>
    <scope>NUCLEOTIDE SEQUENCE [LARGE SCALE GENOMIC DNA]</scope>
    <source>
        <strain evidence="3">finn</strain>
    </source>
</reference>
<dbReference type="Proteomes" id="UP000193719">
    <property type="component" value="Unassembled WGS sequence"/>
</dbReference>
<evidence type="ECO:0000256" key="1">
    <source>
        <dbReference type="SAM" id="MobiDB-lite"/>
    </source>
</evidence>
<gene>
    <name evidence="2" type="ORF">BCR36DRAFT_579582</name>
</gene>
<feature type="region of interest" description="Disordered" evidence="1">
    <location>
        <begin position="381"/>
        <end position="410"/>
    </location>
</feature>
<dbReference type="EMBL" id="MCFH01000002">
    <property type="protein sequence ID" value="ORX60136.1"/>
    <property type="molecule type" value="Genomic_DNA"/>
</dbReference>
<proteinExistence type="predicted"/>
<reference evidence="2 3" key="1">
    <citation type="submission" date="2016-08" db="EMBL/GenBank/DDBJ databases">
        <title>Genomes of anaerobic fungi encode conserved fungal cellulosomes for biomass hydrolysis.</title>
        <authorList>
            <consortium name="DOE Joint Genome Institute"/>
            <person name="Haitjema C.H."/>
            <person name="Gilmore S.P."/>
            <person name="Henske J.K."/>
            <person name="Solomon K.V."/>
            <person name="De Groot R."/>
            <person name="Kuo A."/>
            <person name="Mondo S.J."/>
            <person name="Salamov A.A."/>
            <person name="Labutti K."/>
            <person name="Zhao Z."/>
            <person name="Chiniquy J."/>
            <person name="Barry K."/>
            <person name="Brewer H.M."/>
            <person name="Purvine S.O."/>
            <person name="Wright A.T."/>
            <person name="Boxma B."/>
            <person name="Van Alen T."/>
            <person name="Hackstein J.H."/>
            <person name="Baker S.E."/>
            <person name="Grigoriev I.V."/>
            <person name="O'Malley M.A."/>
        </authorList>
    </citation>
    <scope>NUCLEOTIDE SEQUENCE [LARGE SCALE GENOMIC DNA]</scope>
    <source>
        <strain evidence="3">finn</strain>
    </source>
</reference>
<sequence>MAISRAPSNLNNQDNMVQNPHYDAKTIEFIQSSINPFEEQINSRKRKIQVFSRPNSLEPQNLKKIHSNSNIEVPKTEASEEKTACISQVPDQLQTPTQISNIEVDSSLITYKPKHISTISQIGEILENEGFETTDSISEENEKEIISINTSFSKESSNLLNIEGQNSVEIINEDEIKPLNVIHTPSSTQATLGKDTSLSNTFSSDMIELNNSSLVDEVKSENIEKSNTTIITESSREKRKRSDSQNSQNSFQESSETYIKEKKIKKNKKRGSKDLNLVKINKKRMGIITRSCHPIIQDTSIVQGVKGPWKIVETTTMTAGIATSPEIIHQTFGSTKITQTNHMIIHSPSLPSLKNTTLINQKLIARHQIVSDSLIEEVNSVQKKRSSNSLDDQSSKSVQDSNNGNCSNNYKDGESKEINCFYDLDSLTKKKSNPKLFLQNIKNKSLKAVFKQDSKKLNQKDEKKLSKMTVHEIKFPSLQSQIISTSINSESINANSNITPATNITTNINSHNDIPNQISSNIMTTIDFNNLNDSNSLFLDTTNRNILDSKSNLSSENQSNIKDEAPNESLISNSFTFIKYHLNKPSYLEDEQSKITTDSHWSSDVTMKARYNITTDHNNEQKEISSYRLPFVRNSSLHCIRKLSKADIQDEPTINKKEESIIDIKNESITSIKDKLNGQLNTQNNLSRNSNSEKKKSCSEDIKPLLDKARKRKNIQRRKQWQKKFENIESSGNITKNDGNPHNDTFSNCDNSNTSFDKTNKGNSENLNCEQNDSFYDNYYLGLSYSNNEKSMEQQSSKVKKIKDNKNKNVSYSINNKQTKIVEKSEESIMIDTTFTSLEFKDTVISNVENDITSMNQSNKTKTYKSLLNLNGKMSSLPTFHQTQPKLIDVPENSSMIKAYAMKDYDISIDERYFDVSMLTPKTNHSTAGSTAANDTMNSINNIPQNQIIPQPQKSNIQIIDTKCSEKTSTYNYLPIELLEPDDSTNITNFQIHTCKDSVLSPLIPCIACSNENKWKNKNLTTKFSDQIKKWMLTLTHSKKGNERSMVYTSSATLTVPIYFGDQLASPKDQDRHHHHHSNDFSRKITSNIRGSRKLKSPNLSSSFISPNKSMQYSLQLPDCSLSSLHPVIETKRSNSEILPIANDINRKNSSVFIKKFDKTASNKHILPRSKRTVSLLYKLKPQEQFVKDQIISIVKSNYETKNKMQQNLHKNITYTTNNVLEKDSYLQYDNDPQISKKKVKEYEKCINNKVLVNDGYNESIFSNPITPELKPSEMNDEYYSLKSKASNLSISISTTTSSYSVPIQQITTSTLPIQSTNSFKRHSKTFNSLYKDVCVLGLSIDRLAERYSSSFNKKN</sequence>
<evidence type="ECO:0000313" key="3">
    <source>
        <dbReference type="Proteomes" id="UP000193719"/>
    </source>
</evidence>
<feature type="region of interest" description="Disordered" evidence="1">
    <location>
        <begin position="226"/>
        <end position="267"/>
    </location>
</feature>